<proteinExistence type="predicted"/>
<organism evidence="1">
    <name type="scientific">Mesorhizobium sp. WSM2240</name>
    <dbReference type="NCBI Taxonomy" id="3228851"/>
    <lineage>
        <taxon>Bacteria</taxon>
        <taxon>Pseudomonadati</taxon>
        <taxon>Pseudomonadota</taxon>
        <taxon>Alphaproteobacteria</taxon>
        <taxon>Hyphomicrobiales</taxon>
        <taxon>Phyllobacteriaceae</taxon>
        <taxon>Mesorhizobium</taxon>
    </lineage>
</organism>
<gene>
    <name evidence="1" type="ORF">ABVK50_14370</name>
</gene>
<sequence length="311" mass="34492">MKIPWPDIPYQPWRETCSALHLYTQIVGKYRLARMPWVNHSWHATFYIDARGFTTSIVPDGPGGIEIAFDLIEHAVIGTATDGRTARFALQPMAVAAFHAQFIDMVQKLGGVADFDGRPNEIPNPVPFEDDHAERPYDADAVTRFFHASVAVDRVLKRFRTAFLGKVSPVHLFWGSFDLAVTRFSGRPAPLHPGGVPALPDEVTREAYSHEVSSAGFWPGGGTIDFPAFYSYAYPAPDRCADAHVSPEAAYFDNKLGEFLLPYDAVRRASDPEAALMVFLESTYRAAADLGGWDRKALECAPGEPRRPRPL</sequence>
<dbReference type="RefSeq" id="WP_353640919.1">
    <property type="nucleotide sequence ID" value="NZ_CP159253.1"/>
</dbReference>
<reference evidence="1" key="1">
    <citation type="submission" date="2024-06" db="EMBL/GenBank/DDBJ databases">
        <title>Mesorhizobium karijinii sp. nov., a symbiont of the iconic Swainsona formosa from arid Australia.</title>
        <authorList>
            <person name="Hill Y.J."/>
            <person name="Watkin E.L.J."/>
            <person name="O'Hara G.W."/>
            <person name="Terpolilli J."/>
            <person name="Tye M.L."/>
            <person name="Kohlmeier M.G."/>
        </authorList>
    </citation>
    <scope>NUCLEOTIDE SEQUENCE</scope>
    <source>
        <strain evidence="1">WSM2240</strain>
    </source>
</reference>
<dbReference type="Pfam" id="PF19459">
    <property type="entry name" value="DUF5996"/>
    <property type="match status" value="1"/>
</dbReference>
<name>A0AAU8CJR9_9HYPH</name>
<evidence type="ECO:0000313" key="1">
    <source>
        <dbReference type="EMBL" id="XCG46511.1"/>
    </source>
</evidence>
<dbReference type="AlphaFoldDB" id="A0AAU8CJR9"/>
<accession>A0AAU8CJR9</accession>
<dbReference type="EMBL" id="CP159253">
    <property type="protein sequence ID" value="XCG46511.1"/>
    <property type="molecule type" value="Genomic_DNA"/>
</dbReference>
<protein>
    <submittedName>
        <fullName evidence="1">DUF5996 family protein</fullName>
    </submittedName>
</protein>
<dbReference type="InterPro" id="IPR046038">
    <property type="entry name" value="DUF5996"/>
</dbReference>